<evidence type="ECO:0000313" key="7">
    <source>
        <dbReference type="EMBL" id="PRZ44243.1"/>
    </source>
</evidence>
<dbReference type="OrthoDB" id="7328575at2"/>
<dbReference type="InterPro" id="IPR009100">
    <property type="entry name" value="AcylCoA_DH/oxidase_NM_dom_sf"/>
</dbReference>
<evidence type="ECO:0000259" key="6">
    <source>
        <dbReference type="Pfam" id="PF00441"/>
    </source>
</evidence>
<dbReference type="EMBL" id="PVUE01000001">
    <property type="protein sequence ID" value="PRZ44243.1"/>
    <property type="molecule type" value="Genomic_DNA"/>
</dbReference>
<evidence type="ECO:0000256" key="3">
    <source>
        <dbReference type="ARBA" id="ARBA00022630"/>
    </source>
</evidence>
<comment type="caution">
    <text evidence="7">The sequence shown here is derived from an EMBL/GenBank/DDBJ whole genome shotgun (WGS) entry which is preliminary data.</text>
</comment>
<dbReference type="Pfam" id="PF00441">
    <property type="entry name" value="Acyl-CoA_dh_1"/>
    <property type="match status" value="1"/>
</dbReference>
<organism evidence="7 8">
    <name type="scientific">Antricoccus suffuscus</name>
    <dbReference type="NCBI Taxonomy" id="1629062"/>
    <lineage>
        <taxon>Bacteria</taxon>
        <taxon>Bacillati</taxon>
        <taxon>Actinomycetota</taxon>
        <taxon>Actinomycetes</taxon>
        <taxon>Geodermatophilales</taxon>
        <taxon>Antricoccaceae</taxon>
        <taxon>Antricoccus</taxon>
    </lineage>
</organism>
<dbReference type="AlphaFoldDB" id="A0A2T1A6L0"/>
<sequence length="355" mass="37307">MTTTNDHTVDRDLIATVISLFAAKSGHDVVIKAEEEGLLPSLWASVSELGLPLVGIDDTAGGSGGTLLDLLAILHAAGQHAVPLPLSETHLAAWLLSEAGQQVSDGPMTVVPGTPKDTLALTDGVVSGRAYDVPWARGVDRIVALVNDSSGAPYVVTIDPGACEITPGTDLAGQPRDVIEVKDLAVEAVSSPVDRDGLLLRGALVTAAKMAGALETIATLTRGYTEERVQFGRPISKFQAVQQHVVTLFQMATMASLNVSRAGRTAMDGPASFEICALKQVVDKNASIAIRAAHQAHGAFGMTQEYRLQQLTRRLNAWRSEFGDELQLASRIGKAISNAGKLEHVIVGGSAVLEV</sequence>
<evidence type="ECO:0000256" key="4">
    <source>
        <dbReference type="ARBA" id="ARBA00022827"/>
    </source>
</evidence>
<dbReference type="PANTHER" id="PTHR43884">
    <property type="entry name" value="ACYL-COA DEHYDROGENASE"/>
    <property type="match status" value="1"/>
</dbReference>
<evidence type="ECO:0000256" key="1">
    <source>
        <dbReference type="ARBA" id="ARBA00001974"/>
    </source>
</evidence>
<dbReference type="Gene3D" id="1.10.540.10">
    <property type="entry name" value="Acyl-CoA dehydrogenase/oxidase, N-terminal domain"/>
    <property type="match status" value="1"/>
</dbReference>
<feature type="domain" description="Acyl-CoA dehydrogenase/oxidase C-terminal" evidence="6">
    <location>
        <begin position="201"/>
        <end position="323"/>
    </location>
</feature>
<evidence type="ECO:0000256" key="2">
    <source>
        <dbReference type="ARBA" id="ARBA00009347"/>
    </source>
</evidence>
<dbReference type="Gene3D" id="1.20.140.10">
    <property type="entry name" value="Butyryl-CoA Dehydrogenase, subunit A, domain 3"/>
    <property type="match status" value="1"/>
</dbReference>
<dbReference type="GO" id="GO:0003995">
    <property type="term" value="F:acyl-CoA dehydrogenase activity"/>
    <property type="evidence" value="ECO:0007669"/>
    <property type="project" value="TreeGrafter"/>
</dbReference>
<comment type="similarity">
    <text evidence="2">Belongs to the acyl-CoA dehydrogenase family.</text>
</comment>
<keyword evidence="3" id="KW-0285">Flavoprotein</keyword>
<dbReference type="InterPro" id="IPR009075">
    <property type="entry name" value="AcylCo_DH/oxidase_C"/>
</dbReference>
<evidence type="ECO:0000256" key="5">
    <source>
        <dbReference type="ARBA" id="ARBA00023002"/>
    </source>
</evidence>
<keyword evidence="4" id="KW-0274">FAD</keyword>
<dbReference type="SUPFAM" id="SSF56645">
    <property type="entry name" value="Acyl-CoA dehydrogenase NM domain-like"/>
    <property type="match status" value="1"/>
</dbReference>
<comment type="cofactor">
    <cofactor evidence="1">
        <name>FAD</name>
        <dbReference type="ChEBI" id="CHEBI:57692"/>
    </cofactor>
</comment>
<dbReference type="InterPro" id="IPR037069">
    <property type="entry name" value="AcylCoA_DH/ox_N_sf"/>
</dbReference>
<name>A0A2T1A6L0_9ACTN</name>
<evidence type="ECO:0000313" key="8">
    <source>
        <dbReference type="Proteomes" id="UP000237752"/>
    </source>
</evidence>
<dbReference type="GO" id="GO:0050660">
    <property type="term" value="F:flavin adenine dinucleotide binding"/>
    <property type="evidence" value="ECO:0007669"/>
    <property type="project" value="InterPro"/>
</dbReference>
<dbReference type="RefSeq" id="WP_106347274.1">
    <property type="nucleotide sequence ID" value="NZ_PVUE01000001.1"/>
</dbReference>
<dbReference type="SUPFAM" id="SSF47203">
    <property type="entry name" value="Acyl-CoA dehydrogenase C-terminal domain-like"/>
    <property type="match status" value="1"/>
</dbReference>
<dbReference type="PANTHER" id="PTHR43884:SF20">
    <property type="entry name" value="ACYL-COA DEHYDROGENASE FADE28"/>
    <property type="match status" value="1"/>
</dbReference>
<keyword evidence="8" id="KW-1185">Reference proteome</keyword>
<keyword evidence="5" id="KW-0560">Oxidoreductase</keyword>
<dbReference type="Proteomes" id="UP000237752">
    <property type="component" value="Unassembled WGS sequence"/>
</dbReference>
<gene>
    <name evidence="7" type="ORF">CLV47_101368</name>
</gene>
<accession>A0A2T1A6L0</accession>
<dbReference type="InterPro" id="IPR036250">
    <property type="entry name" value="AcylCo_DH-like_C"/>
</dbReference>
<proteinExistence type="inferred from homology"/>
<protein>
    <submittedName>
        <fullName evidence="7">Acyl-CoA dehydrogenase</fullName>
    </submittedName>
</protein>
<reference evidence="7 8" key="1">
    <citation type="submission" date="2018-03" db="EMBL/GenBank/DDBJ databases">
        <title>Genomic Encyclopedia of Archaeal and Bacterial Type Strains, Phase II (KMG-II): from individual species to whole genera.</title>
        <authorList>
            <person name="Goeker M."/>
        </authorList>
    </citation>
    <scope>NUCLEOTIDE SEQUENCE [LARGE SCALE GENOMIC DNA]</scope>
    <source>
        <strain evidence="7 8">DSM 100065</strain>
    </source>
</reference>